<gene>
    <name evidence="3" type="ORF">C0Z19_11155</name>
</gene>
<dbReference type="RefSeq" id="WP_102609890.1">
    <property type="nucleotide sequence ID" value="NZ_CADIKD010000002.1"/>
</dbReference>
<feature type="compositionally biased region" description="Basic and acidic residues" evidence="1">
    <location>
        <begin position="85"/>
        <end position="99"/>
    </location>
</feature>
<evidence type="ECO:0000313" key="4">
    <source>
        <dbReference type="Proteomes" id="UP000235347"/>
    </source>
</evidence>
<dbReference type="Proteomes" id="UP000235347">
    <property type="component" value="Unassembled WGS sequence"/>
</dbReference>
<comment type="caution">
    <text evidence="3">The sequence shown here is derived from an EMBL/GenBank/DDBJ whole genome shotgun (WGS) entry which is preliminary data.</text>
</comment>
<proteinExistence type="predicted"/>
<feature type="chain" id="PRO_5014898972" evidence="2">
    <location>
        <begin position="22"/>
        <end position="99"/>
    </location>
</feature>
<dbReference type="AlphaFoldDB" id="A0A2N7W659"/>
<keyword evidence="2" id="KW-0732">Signal</keyword>
<keyword evidence="4" id="KW-1185">Reference proteome</keyword>
<evidence type="ECO:0000256" key="1">
    <source>
        <dbReference type="SAM" id="MobiDB-lite"/>
    </source>
</evidence>
<name>A0A2N7W659_9BURK</name>
<feature type="signal peptide" evidence="2">
    <location>
        <begin position="1"/>
        <end position="21"/>
    </location>
</feature>
<evidence type="ECO:0000256" key="2">
    <source>
        <dbReference type="SAM" id="SignalP"/>
    </source>
</evidence>
<feature type="region of interest" description="Disordered" evidence="1">
    <location>
        <begin position="74"/>
        <end position="99"/>
    </location>
</feature>
<protein>
    <submittedName>
        <fullName evidence="3">Uncharacterized protein</fullName>
    </submittedName>
</protein>
<dbReference type="EMBL" id="PNYB01000008">
    <property type="protein sequence ID" value="PMS24887.1"/>
    <property type="molecule type" value="Genomic_DNA"/>
</dbReference>
<reference evidence="3 4" key="1">
    <citation type="submission" date="2018-01" db="EMBL/GenBank/DDBJ databases">
        <title>Whole genome analyses suggest that Burkholderia sensu lato contains two further novel genera in the rhizoxinica-symbiotica group Mycetohabitans gen. nov., and Trinickia gen. nov.: implications for the evolution of diazotrophy and nodulation in the Burkholderiaceae.</title>
        <authorList>
            <person name="Estrada-de los Santos P."/>
            <person name="Palmer M."/>
            <person name="Chavez-Ramirez B."/>
            <person name="Beukes C."/>
            <person name="Steenkamp E.T."/>
            <person name="Hirsch A.M."/>
            <person name="Manyaka P."/>
            <person name="Maluk M."/>
            <person name="Lafos M."/>
            <person name="Crook M."/>
            <person name="Gross E."/>
            <person name="Simon M.F."/>
            <person name="Bueno dos Reis Junior F."/>
            <person name="Poole P.S."/>
            <person name="Venter S.N."/>
            <person name="James E.K."/>
        </authorList>
    </citation>
    <scope>NUCLEOTIDE SEQUENCE [LARGE SCALE GENOMIC DNA]</scope>
    <source>
        <strain evidence="3 4">GP25-8</strain>
    </source>
</reference>
<sequence length="99" mass="10319">MRTITAALRGAAATLPSPAHATTTIADPSDASVPVPVVTAPSALDGYQPYRAADGPGWQQLNRAATPRLAKRGMMHAPAPSEPMAGDHERPSMHEEAPK</sequence>
<evidence type="ECO:0000313" key="3">
    <source>
        <dbReference type="EMBL" id="PMS24887.1"/>
    </source>
</evidence>
<organism evidence="3 4">
    <name type="scientific">Trinickia soli</name>
    <dbReference type="NCBI Taxonomy" id="380675"/>
    <lineage>
        <taxon>Bacteria</taxon>
        <taxon>Pseudomonadati</taxon>
        <taxon>Pseudomonadota</taxon>
        <taxon>Betaproteobacteria</taxon>
        <taxon>Burkholderiales</taxon>
        <taxon>Burkholderiaceae</taxon>
        <taxon>Trinickia</taxon>
    </lineage>
</organism>
<accession>A0A2N7W659</accession>